<evidence type="ECO:0000313" key="2">
    <source>
        <dbReference type="EMBL" id="MPW26911.1"/>
    </source>
</evidence>
<proteinExistence type="predicted"/>
<feature type="domain" description="Cyclodeaminase/cyclohydrolase" evidence="1">
    <location>
        <begin position="7"/>
        <end position="187"/>
    </location>
</feature>
<dbReference type="RefSeq" id="WP_152806083.1">
    <property type="nucleotide sequence ID" value="NZ_WHNX01000031.1"/>
</dbReference>
<sequence length="197" mass="22002">MAIADQTIRCFLNGIAKTPSTPAGGSIAALSAASATAMAEMTIRHSLDQIDDPKLIKDLNKLLLICSFYKEEFLLDMDRDTKCFHAVIKAKKLEVNNEDEKKAKNINIQNCYKEAVNIPLEITYKVQQLLEVIAHIIDIGNDNYLSDGVAAFLLAKSTMNSLLYHMKFNLIFIDDTGFVDEVSAELELLKSQWNSNN</sequence>
<comment type="caution">
    <text evidence="2">The sequence shown here is derived from an EMBL/GenBank/DDBJ whole genome shotgun (WGS) entry which is preliminary data.</text>
</comment>
<dbReference type="Pfam" id="PF04961">
    <property type="entry name" value="FTCD_C"/>
    <property type="match status" value="1"/>
</dbReference>
<dbReference type="SUPFAM" id="SSF101262">
    <property type="entry name" value="Methenyltetrahydrofolate cyclohydrolase-like"/>
    <property type="match status" value="1"/>
</dbReference>
<keyword evidence="3" id="KW-1185">Reference proteome</keyword>
<name>A0A6A7KC87_9FIRM</name>
<evidence type="ECO:0000313" key="3">
    <source>
        <dbReference type="Proteomes" id="UP000440004"/>
    </source>
</evidence>
<dbReference type="Gene3D" id="1.20.120.680">
    <property type="entry name" value="Formiminotetrahydrofolate cyclodeaminase monomer, up-and-down helical bundle"/>
    <property type="match status" value="1"/>
</dbReference>
<evidence type="ECO:0000259" key="1">
    <source>
        <dbReference type="Pfam" id="PF04961"/>
    </source>
</evidence>
<dbReference type="AlphaFoldDB" id="A0A6A7KC87"/>
<dbReference type="GO" id="GO:0003824">
    <property type="term" value="F:catalytic activity"/>
    <property type="evidence" value="ECO:0007669"/>
    <property type="project" value="InterPro"/>
</dbReference>
<organism evidence="2 3">
    <name type="scientific">Alkalibaculum sporogenes</name>
    <dbReference type="NCBI Taxonomy" id="2655001"/>
    <lineage>
        <taxon>Bacteria</taxon>
        <taxon>Bacillati</taxon>
        <taxon>Bacillota</taxon>
        <taxon>Clostridia</taxon>
        <taxon>Eubacteriales</taxon>
        <taxon>Eubacteriaceae</taxon>
        <taxon>Alkalibaculum</taxon>
    </lineage>
</organism>
<gene>
    <name evidence="2" type="ORF">GC105_14085</name>
</gene>
<dbReference type="Proteomes" id="UP000440004">
    <property type="component" value="Unassembled WGS sequence"/>
</dbReference>
<accession>A0A6A7KC87</accession>
<dbReference type="EMBL" id="WHNX01000031">
    <property type="protein sequence ID" value="MPW26911.1"/>
    <property type="molecule type" value="Genomic_DNA"/>
</dbReference>
<dbReference type="InterPro" id="IPR007044">
    <property type="entry name" value="Cyclodeamin/CycHdrlase"/>
</dbReference>
<reference evidence="2 3" key="1">
    <citation type="submission" date="2019-10" db="EMBL/GenBank/DDBJ databases">
        <title>Alkalibaculum tamaniensis sp.nov., a new alkaliphilic acetogen, isolated on methoxylated aromatics from a mud volcano.</title>
        <authorList>
            <person name="Khomyakova M.A."/>
            <person name="Merkel A.Y."/>
            <person name="Bonch-Osmolovskaya E.A."/>
            <person name="Slobodkin A.I."/>
        </authorList>
    </citation>
    <scope>NUCLEOTIDE SEQUENCE [LARGE SCALE GENOMIC DNA]</scope>
    <source>
        <strain evidence="2 3">M08DMB</strain>
    </source>
</reference>
<protein>
    <recommendedName>
        <fullName evidence="1">Cyclodeaminase/cyclohydrolase domain-containing protein</fullName>
    </recommendedName>
</protein>
<dbReference type="InterPro" id="IPR036178">
    <property type="entry name" value="Formintransfe-cycloase-like_sf"/>
</dbReference>